<dbReference type="Gene3D" id="3.40.50.1220">
    <property type="entry name" value="TPP-binding domain"/>
    <property type="match status" value="1"/>
</dbReference>
<evidence type="ECO:0000256" key="1">
    <source>
        <dbReference type="ARBA" id="ARBA00001946"/>
    </source>
</evidence>
<dbReference type="Pfam" id="PF00205">
    <property type="entry name" value="TPP_enzyme_M"/>
    <property type="match status" value="1"/>
</dbReference>
<protein>
    <submittedName>
        <fullName evidence="11">Acetolactate synthase-1/2/3 large subunit</fullName>
        <ecNumber evidence="11">2.2.1.6</ecNumber>
    </submittedName>
</protein>
<organism evidence="11 12">
    <name type="scientific">Alkalibacillus filiformis</name>
    <dbReference type="NCBI Taxonomy" id="200990"/>
    <lineage>
        <taxon>Bacteria</taxon>
        <taxon>Bacillati</taxon>
        <taxon>Bacillota</taxon>
        <taxon>Bacilli</taxon>
        <taxon>Bacillales</taxon>
        <taxon>Bacillaceae</taxon>
        <taxon>Alkalibacillus</taxon>
    </lineage>
</organism>
<dbReference type="Gene3D" id="3.40.50.970">
    <property type="match status" value="2"/>
</dbReference>
<name>A0ABU0DVN8_9BACI</name>
<evidence type="ECO:0000259" key="10">
    <source>
        <dbReference type="Pfam" id="PF02776"/>
    </source>
</evidence>
<keyword evidence="5 6" id="KW-0786">Thiamine pyrophosphate</keyword>
<dbReference type="SUPFAM" id="SSF52467">
    <property type="entry name" value="DHS-like NAD/FAD-binding domain"/>
    <property type="match status" value="1"/>
</dbReference>
<keyword evidence="11" id="KW-0808">Transferase</keyword>
<comment type="cofactor">
    <cofactor evidence="1">
        <name>Mg(2+)</name>
        <dbReference type="ChEBI" id="CHEBI:18420"/>
    </cofactor>
</comment>
<dbReference type="InterPro" id="IPR011766">
    <property type="entry name" value="TPP_enzyme_TPP-bd"/>
</dbReference>
<gene>
    <name evidence="11" type="ORF">J2R98_002207</name>
</gene>
<reference evidence="11 12" key="1">
    <citation type="submission" date="2023-07" db="EMBL/GenBank/DDBJ databases">
        <title>Genomic Encyclopedia of Type Strains, Phase IV (KMG-IV): sequencing the most valuable type-strain genomes for metagenomic binning, comparative biology and taxonomic classification.</title>
        <authorList>
            <person name="Goeker M."/>
        </authorList>
    </citation>
    <scope>NUCLEOTIDE SEQUENCE [LARGE SCALE GENOMIC DNA]</scope>
    <source>
        <strain evidence="11 12">DSM 15448</strain>
    </source>
</reference>
<keyword evidence="12" id="KW-1185">Reference proteome</keyword>
<dbReference type="PROSITE" id="PS00187">
    <property type="entry name" value="TPP_ENZYMES"/>
    <property type="match status" value="1"/>
</dbReference>
<evidence type="ECO:0000256" key="5">
    <source>
        <dbReference type="ARBA" id="ARBA00023052"/>
    </source>
</evidence>
<comment type="cofactor">
    <cofactor evidence="2">
        <name>thiamine diphosphate</name>
        <dbReference type="ChEBI" id="CHEBI:58937"/>
    </cofactor>
</comment>
<dbReference type="Proteomes" id="UP001236723">
    <property type="component" value="Unassembled WGS sequence"/>
</dbReference>
<dbReference type="EMBL" id="JAUSUP010000007">
    <property type="protein sequence ID" value="MDQ0352363.1"/>
    <property type="molecule type" value="Genomic_DNA"/>
</dbReference>
<dbReference type="PANTHER" id="PTHR18968">
    <property type="entry name" value="THIAMINE PYROPHOSPHATE ENZYMES"/>
    <property type="match status" value="1"/>
</dbReference>
<keyword evidence="7" id="KW-0175">Coiled coil</keyword>
<dbReference type="PANTHER" id="PTHR18968:SF166">
    <property type="entry name" value="2-HYDROXYACYL-COA LYASE 2"/>
    <property type="match status" value="1"/>
</dbReference>
<dbReference type="InterPro" id="IPR000399">
    <property type="entry name" value="TPP-bd_CS"/>
</dbReference>
<evidence type="ECO:0000259" key="8">
    <source>
        <dbReference type="Pfam" id="PF00205"/>
    </source>
</evidence>
<feature type="coiled-coil region" evidence="7">
    <location>
        <begin position="324"/>
        <end position="370"/>
    </location>
</feature>
<comment type="caution">
    <text evidence="11">The sequence shown here is derived from an EMBL/GenBank/DDBJ whole genome shotgun (WGS) entry which is preliminary data.</text>
</comment>
<evidence type="ECO:0000313" key="11">
    <source>
        <dbReference type="EMBL" id="MDQ0352363.1"/>
    </source>
</evidence>
<dbReference type="InterPro" id="IPR012000">
    <property type="entry name" value="Thiamin_PyroP_enz_cen_dom"/>
</dbReference>
<evidence type="ECO:0000313" key="12">
    <source>
        <dbReference type="Proteomes" id="UP001236723"/>
    </source>
</evidence>
<dbReference type="Pfam" id="PF02775">
    <property type="entry name" value="TPP_enzyme_C"/>
    <property type="match status" value="1"/>
</dbReference>
<feature type="domain" description="Thiamine pyrophosphate enzyme N-terminal TPP-binding" evidence="10">
    <location>
        <begin position="4"/>
        <end position="120"/>
    </location>
</feature>
<dbReference type="CDD" id="cd07035">
    <property type="entry name" value="TPP_PYR_POX_like"/>
    <property type="match status" value="1"/>
</dbReference>
<evidence type="ECO:0000259" key="9">
    <source>
        <dbReference type="Pfam" id="PF02775"/>
    </source>
</evidence>
<feature type="domain" description="Thiamine pyrophosphate enzyme central" evidence="8">
    <location>
        <begin position="197"/>
        <end position="330"/>
    </location>
</feature>
<accession>A0ABU0DVN8</accession>
<sequence>MAEMTGGEVIAKMLGKENVNKVFGIIDGTYFGLYSSFEKYGIDLITPRHETSAAHMAGAYARTTGDLGVCMASNGPGVANILPGLVVEEAEGNRVLVITSSRRTGIMYPDRGGTYQCFNQTGVIKQMAKWSEAVLSFDRIPELMRTALRECYDGRPGVVHLDIPENIMNSKFKATFPFQEPHQYRLMTNLDPTEEQVKQAAQLLLKAKFPIIHAGSGVIHAQAYDELESIADLLQSMVTTSWSGRGAMRESNRLTMPMVHIETNNNIRNEADLVLVLGSRLGETDWWGKAPYWNKDQQVIQVDLDPSIIGMNKPIDLGIQADIKQFLAKLYDQLVEQKDQIETNNRKTTINKFVEEKEKHRKKLDQKLEDTEAPMNPAHVPYLAQQVFSSEVPVIADGGNTAIWANFYSTVEKPGSLFSTFKFGMLGAGVAQALGVAAANPDEPVICVIGDGAMGFHPQEVETAVRNNLKVIFLVVCDKQWGMVKINQNFSLRPVKTLVKKSLDEEENINADLGEINFDQLAQSMGAHGERVSEPDELREALDRALKLDQCAVIHCDVDPVKHMWAPGLKYFKDMHLEPKGK</sequence>
<dbReference type="GO" id="GO:0003984">
    <property type="term" value="F:acetolactate synthase activity"/>
    <property type="evidence" value="ECO:0007669"/>
    <property type="project" value="UniProtKB-EC"/>
</dbReference>
<dbReference type="Pfam" id="PF02776">
    <property type="entry name" value="TPP_enzyme_N"/>
    <property type="match status" value="1"/>
</dbReference>
<proteinExistence type="inferred from homology"/>
<evidence type="ECO:0000256" key="7">
    <source>
        <dbReference type="SAM" id="Coils"/>
    </source>
</evidence>
<comment type="similarity">
    <text evidence="3 6">Belongs to the TPP enzyme family.</text>
</comment>
<dbReference type="EC" id="2.2.1.6" evidence="11"/>
<dbReference type="SUPFAM" id="SSF52518">
    <property type="entry name" value="Thiamin diphosphate-binding fold (THDP-binding)"/>
    <property type="match status" value="2"/>
</dbReference>
<evidence type="ECO:0000256" key="4">
    <source>
        <dbReference type="ARBA" id="ARBA00022723"/>
    </source>
</evidence>
<evidence type="ECO:0000256" key="6">
    <source>
        <dbReference type="RuleBase" id="RU362132"/>
    </source>
</evidence>
<keyword evidence="4" id="KW-0479">Metal-binding</keyword>
<dbReference type="InterPro" id="IPR029035">
    <property type="entry name" value="DHS-like_NAD/FAD-binding_dom"/>
</dbReference>
<dbReference type="InterPro" id="IPR045229">
    <property type="entry name" value="TPP_enz"/>
</dbReference>
<feature type="domain" description="Thiamine pyrophosphate enzyme TPP-binding" evidence="9">
    <location>
        <begin position="397"/>
        <end position="556"/>
    </location>
</feature>
<evidence type="ECO:0000256" key="3">
    <source>
        <dbReference type="ARBA" id="ARBA00007812"/>
    </source>
</evidence>
<evidence type="ECO:0000256" key="2">
    <source>
        <dbReference type="ARBA" id="ARBA00001964"/>
    </source>
</evidence>
<dbReference type="RefSeq" id="WP_307068866.1">
    <property type="nucleotide sequence ID" value="NZ_JAUSUP010000007.1"/>
</dbReference>
<dbReference type="InterPro" id="IPR029061">
    <property type="entry name" value="THDP-binding"/>
</dbReference>
<dbReference type="InterPro" id="IPR012001">
    <property type="entry name" value="Thiamin_PyroP_enz_TPP-bd_dom"/>
</dbReference>